<dbReference type="CDD" id="cd00432">
    <property type="entry name" value="Ribosomal_L18_L5e"/>
    <property type="match status" value="1"/>
</dbReference>
<dbReference type="AlphaFoldDB" id="A0A2M8EQA2"/>
<dbReference type="FunFam" id="3.30.420.100:FF:000001">
    <property type="entry name" value="50S ribosomal protein L18"/>
    <property type="match status" value="1"/>
</dbReference>
<evidence type="ECO:0000313" key="9">
    <source>
        <dbReference type="EMBL" id="PJC24923.1"/>
    </source>
</evidence>
<keyword evidence="2 7" id="KW-0699">rRNA-binding</keyword>
<dbReference type="InterPro" id="IPR057268">
    <property type="entry name" value="Ribosomal_L18"/>
</dbReference>
<comment type="subunit">
    <text evidence="7">Part of the 50S ribosomal subunit; part of the 5S rRNA/L5/L18/L25 subcomplex. Contacts the 5S and 23S rRNAs.</text>
</comment>
<evidence type="ECO:0000256" key="3">
    <source>
        <dbReference type="ARBA" id="ARBA00022884"/>
    </source>
</evidence>
<sequence length="119" mass="13301">MSKEMKKKLEKKIRRAKRTRSHIRDTAERPRLSVSRSLKHISAQIIDDQKGVTIASAFDIKLDLKGKTKTDIAALVGTEIGKKAKEAGVTKVVFDRGPYLFHGRVKALAEAARNEGLEF</sequence>
<evidence type="ECO:0000313" key="10">
    <source>
        <dbReference type="Proteomes" id="UP000230251"/>
    </source>
</evidence>
<evidence type="ECO:0000256" key="1">
    <source>
        <dbReference type="ARBA" id="ARBA00007116"/>
    </source>
</evidence>
<evidence type="ECO:0000256" key="8">
    <source>
        <dbReference type="SAM" id="MobiDB-lite"/>
    </source>
</evidence>
<comment type="caution">
    <text evidence="9">The sequence shown here is derived from an EMBL/GenBank/DDBJ whole genome shotgun (WGS) entry which is preliminary data.</text>
</comment>
<evidence type="ECO:0000256" key="4">
    <source>
        <dbReference type="ARBA" id="ARBA00022980"/>
    </source>
</evidence>
<reference evidence="10" key="1">
    <citation type="submission" date="2017-09" db="EMBL/GenBank/DDBJ databases">
        <title>Depth-based differentiation of microbial function through sediment-hosted aquifers and enrichment of novel symbionts in the deep terrestrial subsurface.</title>
        <authorList>
            <person name="Probst A.J."/>
            <person name="Ladd B."/>
            <person name="Jarett J.K."/>
            <person name="Geller-Mcgrath D.E."/>
            <person name="Sieber C.M.K."/>
            <person name="Emerson J.B."/>
            <person name="Anantharaman K."/>
            <person name="Thomas B.C."/>
            <person name="Malmstrom R."/>
            <person name="Stieglmeier M."/>
            <person name="Klingl A."/>
            <person name="Woyke T."/>
            <person name="Ryan C.M."/>
            <person name="Banfield J.F."/>
        </authorList>
    </citation>
    <scope>NUCLEOTIDE SEQUENCE [LARGE SCALE GENOMIC DNA]</scope>
</reference>
<name>A0A2M8EQA2_9BACT</name>
<dbReference type="GO" id="GO:0008097">
    <property type="term" value="F:5S rRNA binding"/>
    <property type="evidence" value="ECO:0007669"/>
    <property type="project" value="TreeGrafter"/>
</dbReference>
<dbReference type="PANTHER" id="PTHR12899">
    <property type="entry name" value="39S RIBOSOMAL PROTEIN L18, MITOCHONDRIAL"/>
    <property type="match status" value="1"/>
</dbReference>
<feature type="compositionally biased region" description="Basic and acidic residues" evidence="8">
    <location>
        <begin position="22"/>
        <end position="31"/>
    </location>
</feature>
<keyword evidence="4 7" id="KW-0689">Ribosomal protein</keyword>
<evidence type="ECO:0000256" key="2">
    <source>
        <dbReference type="ARBA" id="ARBA00022730"/>
    </source>
</evidence>
<proteinExistence type="inferred from homology"/>
<dbReference type="Proteomes" id="UP000230251">
    <property type="component" value="Unassembled WGS sequence"/>
</dbReference>
<dbReference type="GO" id="GO:0006412">
    <property type="term" value="P:translation"/>
    <property type="evidence" value="ECO:0007669"/>
    <property type="project" value="UniProtKB-UniRule"/>
</dbReference>
<feature type="compositionally biased region" description="Basic residues" evidence="8">
    <location>
        <begin position="1"/>
        <end position="21"/>
    </location>
</feature>
<evidence type="ECO:0000256" key="6">
    <source>
        <dbReference type="ARBA" id="ARBA00035197"/>
    </source>
</evidence>
<dbReference type="EMBL" id="PFSI01000009">
    <property type="protein sequence ID" value="PJC24923.1"/>
    <property type="molecule type" value="Genomic_DNA"/>
</dbReference>
<dbReference type="Pfam" id="PF00861">
    <property type="entry name" value="Ribosomal_L18p"/>
    <property type="match status" value="1"/>
</dbReference>
<keyword evidence="5 7" id="KW-0687">Ribonucleoprotein</keyword>
<protein>
    <recommendedName>
        <fullName evidence="6 7">Large ribosomal subunit protein uL18</fullName>
    </recommendedName>
</protein>
<feature type="region of interest" description="Disordered" evidence="8">
    <location>
        <begin position="1"/>
        <end position="31"/>
    </location>
</feature>
<dbReference type="SUPFAM" id="SSF53137">
    <property type="entry name" value="Translational machinery components"/>
    <property type="match status" value="1"/>
</dbReference>
<dbReference type="InterPro" id="IPR005484">
    <property type="entry name" value="Ribosomal_uL18_bac/plant/anim"/>
</dbReference>
<dbReference type="GO" id="GO:0003735">
    <property type="term" value="F:structural constituent of ribosome"/>
    <property type="evidence" value="ECO:0007669"/>
    <property type="project" value="InterPro"/>
</dbReference>
<organism evidence="9 10">
    <name type="scientific">Candidatus Uhrbacteria bacterium CG_4_9_14_0_2_um_filter_41_50</name>
    <dbReference type="NCBI Taxonomy" id="1975031"/>
    <lineage>
        <taxon>Bacteria</taxon>
        <taxon>Candidatus Uhriibacteriota</taxon>
    </lineage>
</organism>
<keyword evidence="3 7" id="KW-0694">RNA-binding</keyword>
<dbReference type="GO" id="GO:0022625">
    <property type="term" value="C:cytosolic large ribosomal subunit"/>
    <property type="evidence" value="ECO:0007669"/>
    <property type="project" value="TreeGrafter"/>
</dbReference>
<gene>
    <name evidence="7" type="primary">rplR</name>
    <name evidence="9" type="ORF">CO057_00400</name>
</gene>
<accession>A0A2M8EQA2</accession>
<dbReference type="NCBIfam" id="TIGR00060">
    <property type="entry name" value="L18_bact"/>
    <property type="match status" value="1"/>
</dbReference>
<dbReference type="HAMAP" id="MF_01337_B">
    <property type="entry name" value="Ribosomal_uL18_B"/>
    <property type="match status" value="1"/>
</dbReference>
<dbReference type="PANTHER" id="PTHR12899:SF3">
    <property type="entry name" value="LARGE RIBOSOMAL SUBUNIT PROTEIN UL18M"/>
    <property type="match status" value="1"/>
</dbReference>
<evidence type="ECO:0000256" key="5">
    <source>
        <dbReference type="ARBA" id="ARBA00023274"/>
    </source>
</evidence>
<dbReference type="InterPro" id="IPR004389">
    <property type="entry name" value="Ribosomal_uL18_bac-type"/>
</dbReference>
<comment type="function">
    <text evidence="7">This is one of the proteins that bind and probably mediate the attachment of the 5S RNA into the large ribosomal subunit, where it forms part of the central protuberance.</text>
</comment>
<evidence type="ECO:0000256" key="7">
    <source>
        <dbReference type="HAMAP-Rule" id="MF_01337"/>
    </source>
</evidence>
<comment type="similarity">
    <text evidence="1 7">Belongs to the universal ribosomal protein uL18 family.</text>
</comment>
<dbReference type="Gene3D" id="3.30.420.100">
    <property type="match status" value="1"/>
</dbReference>